<dbReference type="PROSITE" id="PS00878">
    <property type="entry name" value="ODR_DC_2_1"/>
    <property type="match status" value="1"/>
</dbReference>
<evidence type="ECO:0000256" key="3">
    <source>
        <dbReference type="ARBA" id="ARBA00022898"/>
    </source>
</evidence>
<dbReference type="SUPFAM" id="SSF51419">
    <property type="entry name" value="PLP-binding barrel"/>
    <property type="match status" value="1"/>
</dbReference>
<dbReference type="InterPro" id="IPR022653">
    <property type="entry name" value="De-COase2_pyr-phos_BS"/>
</dbReference>
<dbReference type="PANTHER" id="PTHR11482:SF6">
    <property type="entry name" value="ORNITHINE DECARBOXYLASE 1-RELATED"/>
    <property type="match status" value="1"/>
</dbReference>
<evidence type="ECO:0000256" key="4">
    <source>
        <dbReference type="ARBA" id="ARBA00023239"/>
    </source>
</evidence>
<dbReference type="PANTHER" id="PTHR11482">
    <property type="entry name" value="ARGININE/DIAMINOPIMELATE/ORNITHINE DECARBOXYLASE"/>
    <property type="match status" value="1"/>
</dbReference>
<proteinExistence type="inferred from homology"/>
<evidence type="ECO:0000256" key="5">
    <source>
        <dbReference type="ARBA" id="ARBA00034115"/>
    </source>
</evidence>
<dbReference type="GO" id="GO:0033387">
    <property type="term" value="P:putrescine biosynthetic process from arginine, via ornithine"/>
    <property type="evidence" value="ECO:0007669"/>
    <property type="project" value="TreeGrafter"/>
</dbReference>
<protein>
    <recommendedName>
        <fullName evidence="6">ornithine decarboxylase</fullName>
        <ecNumber evidence="6">4.1.1.17</ecNumber>
    </recommendedName>
</protein>
<feature type="active site" description="Proton donor" evidence="8">
    <location>
        <position position="322"/>
    </location>
</feature>
<evidence type="ECO:0000259" key="9">
    <source>
        <dbReference type="Pfam" id="PF02784"/>
    </source>
</evidence>
<sequence>MHITPEVRKAAREVKTPFLIMDMDYVRNNYFDIVSHVRNVQVFYAVKANSHPRIIETLRDLGSNFDVASRGEIERLLSLGIGPERMSFGNTIKKVEDIAYAYSVGIDYYAVDSEMEVEKIAAHAPGSKVYGRIATSGGDCDWPLSRKFGTDVNHVISIMEYAAQLGLDAYGVSFHVGSQNYNVNSWDDAISDAAEVFKILRSRGINLRMLNLGGGMPVKHIREIKSVKAYGDIINKALDKYLSSVPNLELFIEPGRSMVGNSAILVSQVILRSKKGNENWVYIDAGVFHGLTETIEGFRYEVLTEGKVDDTKIAFHLAGPTCDSVDTIYHEIDLPKNLGYGDIMYFINAGAYTTEYATNFNGIDAPRVLFVEDFIDAKMPVDGDFIE</sequence>
<dbReference type="InterPro" id="IPR000183">
    <property type="entry name" value="Orn/DAP/Arg_de-COase"/>
</dbReference>
<dbReference type="GO" id="GO:0004586">
    <property type="term" value="F:ornithine decarboxylase activity"/>
    <property type="evidence" value="ECO:0007669"/>
    <property type="project" value="UniProtKB-EC"/>
</dbReference>
<dbReference type="Pfam" id="PF02784">
    <property type="entry name" value="Orn_Arg_deC_N"/>
    <property type="match status" value="1"/>
</dbReference>
<dbReference type="AlphaFoldDB" id="A0A117LUU6"/>
<comment type="cofactor">
    <cofactor evidence="1 8">
        <name>pyridoxal 5'-phosphate</name>
        <dbReference type="ChEBI" id="CHEBI:597326"/>
    </cofactor>
</comment>
<evidence type="ECO:0000256" key="2">
    <source>
        <dbReference type="ARBA" id="ARBA00008872"/>
    </source>
</evidence>
<dbReference type="InterPro" id="IPR002433">
    <property type="entry name" value="Orn_de-COase"/>
</dbReference>
<gene>
    <name evidence="10" type="ORF">XD86_0031</name>
</gene>
<feature type="domain" description="Orn/DAP/Arg decarboxylase 2 N-terminal" evidence="9">
    <location>
        <begin position="32"/>
        <end position="259"/>
    </location>
</feature>
<evidence type="ECO:0000256" key="1">
    <source>
        <dbReference type="ARBA" id="ARBA00001933"/>
    </source>
</evidence>
<feature type="modified residue" description="N6-(pyridoxal phosphate)lysine" evidence="8">
    <location>
        <position position="47"/>
    </location>
</feature>
<evidence type="ECO:0000313" key="11">
    <source>
        <dbReference type="Proteomes" id="UP000054260"/>
    </source>
</evidence>
<comment type="caution">
    <text evidence="10">The sequence shown here is derived from an EMBL/GenBank/DDBJ whole genome shotgun (WGS) entry which is preliminary data.</text>
</comment>
<comment type="pathway">
    <text evidence="5">Amine and polyamine biosynthesis; putrescine biosynthesis via L-ornithine pathway; putrescine from L-ornithine: step 1/1.</text>
</comment>
<evidence type="ECO:0000256" key="6">
    <source>
        <dbReference type="ARBA" id="ARBA00034138"/>
    </source>
</evidence>
<organism evidence="10 11">
    <name type="scientific">Mesotoga infera</name>
    <dbReference type="NCBI Taxonomy" id="1236046"/>
    <lineage>
        <taxon>Bacteria</taxon>
        <taxon>Thermotogati</taxon>
        <taxon>Thermotogota</taxon>
        <taxon>Thermotogae</taxon>
        <taxon>Kosmotogales</taxon>
        <taxon>Kosmotogaceae</taxon>
        <taxon>Mesotoga</taxon>
    </lineage>
</organism>
<evidence type="ECO:0000256" key="7">
    <source>
        <dbReference type="ARBA" id="ARBA00049127"/>
    </source>
</evidence>
<dbReference type="PATRIC" id="fig|1236046.6.peg.1193"/>
<dbReference type="InterPro" id="IPR029066">
    <property type="entry name" value="PLP-binding_barrel"/>
</dbReference>
<evidence type="ECO:0000313" key="10">
    <source>
        <dbReference type="EMBL" id="KUK68664.1"/>
    </source>
</evidence>
<comment type="catalytic activity">
    <reaction evidence="7">
        <text>L-ornithine + H(+) = putrescine + CO2</text>
        <dbReference type="Rhea" id="RHEA:22964"/>
        <dbReference type="ChEBI" id="CHEBI:15378"/>
        <dbReference type="ChEBI" id="CHEBI:16526"/>
        <dbReference type="ChEBI" id="CHEBI:46911"/>
        <dbReference type="ChEBI" id="CHEBI:326268"/>
        <dbReference type="EC" id="4.1.1.17"/>
    </reaction>
</comment>
<reference evidence="11" key="1">
    <citation type="journal article" date="2015" name="MBio">
        <title>Genome-Resolved Metagenomic Analysis Reveals Roles for Candidate Phyla and Other Microbial Community Members in Biogeochemical Transformations in Oil Reservoirs.</title>
        <authorList>
            <person name="Hu P."/>
            <person name="Tom L."/>
            <person name="Singh A."/>
            <person name="Thomas B.C."/>
            <person name="Baker B.J."/>
            <person name="Piceno Y.M."/>
            <person name="Andersen G.L."/>
            <person name="Banfield J.F."/>
        </authorList>
    </citation>
    <scope>NUCLEOTIDE SEQUENCE [LARGE SCALE GENOMIC DNA]</scope>
</reference>
<keyword evidence="4" id="KW-0456">Lyase</keyword>
<dbReference type="InterPro" id="IPR009006">
    <property type="entry name" value="Ala_racemase/Decarboxylase_C"/>
</dbReference>
<dbReference type="Gene3D" id="3.20.20.10">
    <property type="entry name" value="Alanine racemase"/>
    <property type="match status" value="1"/>
</dbReference>
<dbReference type="EMBL" id="LGGH01000002">
    <property type="protein sequence ID" value="KUK68664.1"/>
    <property type="molecule type" value="Genomic_DNA"/>
</dbReference>
<evidence type="ECO:0000256" key="8">
    <source>
        <dbReference type="PIRSR" id="PIRSR600183-50"/>
    </source>
</evidence>
<dbReference type="InterPro" id="IPR022644">
    <property type="entry name" value="De-COase2_N"/>
</dbReference>
<dbReference type="GO" id="GO:0005737">
    <property type="term" value="C:cytoplasm"/>
    <property type="evidence" value="ECO:0007669"/>
    <property type="project" value="TreeGrafter"/>
</dbReference>
<name>A0A117LUU6_9BACT</name>
<dbReference type="Proteomes" id="UP000054260">
    <property type="component" value="Unassembled WGS sequence"/>
</dbReference>
<dbReference type="FunFam" id="3.20.20.10:FF:000008">
    <property type="entry name" value="Ornithine decarboxylase"/>
    <property type="match status" value="1"/>
</dbReference>
<comment type="similarity">
    <text evidence="2">Belongs to the Orn/Lys/Arg decarboxylase class-II family.</text>
</comment>
<dbReference type="Gene3D" id="2.40.37.10">
    <property type="entry name" value="Lyase, Ornithine Decarboxylase, Chain A, domain 1"/>
    <property type="match status" value="1"/>
</dbReference>
<dbReference type="PRINTS" id="PR01182">
    <property type="entry name" value="ORNDCRBXLASE"/>
</dbReference>
<keyword evidence="3 8" id="KW-0663">Pyridoxal phosphate</keyword>
<dbReference type="EC" id="4.1.1.17" evidence="6"/>
<dbReference type="PRINTS" id="PR01179">
    <property type="entry name" value="ODADCRBXLASE"/>
</dbReference>
<dbReference type="CDD" id="cd00622">
    <property type="entry name" value="PLPDE_III_ODC"/>
    <property type="match status" value="1"/>
</dbReference>
<accession>A0A117LUU6</accession>
<dbReference type="SUPFAM" id="SSF50621">
    <property type="entry name" value="Alanine racemase C-terminal domain-like"/>
    <property type="match status" value="1"/>
</dbReference>